<organism evidence="2 3">
    <name type="scientific">Streptomyces abyssalis</name>
    <dbReference type="NCBI Taxonomy" id="933944"/>
    <lineage>
        <taxon>Bacteria</taxon>
        <taxon>Bacillati</taxon>
        <taxon>Actinomycetota</taxon>
        <taxon>Actinomycetes</taxon>
        <taxon>Kitasatosporales</taxon>
        <taxon>Streptomycetaceae</taxon>
        <taxon>Streptomyces</taxon>
    </lineage>
</organism>
<dbReference type="Gene3D" id="2.115.10.20">
    <property type="entry name" value="Glycosyl hydrolase domain, family 43"/>
    <property type="match status" value="1"/>
</dbReference>
<evidence type="ECO:0000313" key="2">
    <source>
        <dbReference type="EMBL" id="OEU92171.1"/>
    </source>
</evidence>
<gene>
    <name evidence="2" type="ORF">AN215_07200</name>
</gene>
<dbReference type="OrthoDB" id="251398at2"/>
<reference evidence="2 3" key="1">
    <citation type="journal article" date="2016" name="Front. Microbiol.">
        <title>Comparative Genomics Analysis of Streptomyces Species Reveals Their Adaptation to the Marine Environment and Their Diversity at the Genomic Level.</title>
        <authorList>
            <person name="Tian X."/>
            <person name="Zhang Z."/>
            <person name="Yang T."/>
            <person name="Chen M."/>
            <person name="Li J."/>
            <person name="Chen F."/>
            <person name="Yang J."/>
            <person name="Li W."/>
            <person name="Zhang B."/>
            <person name="Zhang Z."/>
            <person name="Wu J."/>
            <person name="Zhang C."/>
            <person name="Long L."/>
            <person name="Xiao J."/>
        </authorList>
    </citation>
    <scope>NUCLEOTIDE SEQUENCE [LARGE SCALE GENOMIC DNA]</scope>
    <source>
        <strain evidence="2 3">SCSIO 10390</strain>
    </source>
</reference>
<dbReference type="EMBL" id="LJGT01000037">
    <property type="protein sequence ID" value="OEU92171.1"/>
    <property type="molecule type" value="Genomic_DNA"/>
</dbReference>
<evidence type="ECO:0000256" key="1">
    <source>
        <dbReference type="SAM" id="MobiDB-lite"/>
    </source>
</evidence>
<protein>
    <recommendedName>
        <fullName evidence="4">Glycosyl hydrolase family 32 N-terminal domain-containing protein</fullName>
    </recommendedName>
</protein>
<dbReference type="PATRIC" id="fig|933944.5.peg.5012"/>
<name>A0A1E7JTJ0_9ACTN</name>
<dbReference type="Proteomes" id="UP000176087">
    <property type="component" value="Unassembled WGS sequence"/>
</dbReference>
<dbReference type="AlphaFoldDB" id="A0A1E7JTJ0"/>
<dbReference type="InterPro" id="IPR023296">
    <property type="entry name" value="Glyco_hydro_beta-prop_sf"/>
</dbReference>
<proteinExistence type="predicted"/>
<evidence type="ECO:0008006" key="4">
    <source>
        <dbReference type="Google" id="ProtNLM"/>
    </source>
</evidence>
<accession>A0A1E7JTJ0</accession>
<sequence length="315" mass="33305">MDRTRHHAGTDSSVGGFPLPGTGGPAAVAVPAPDSGHQRWAGAPSAHRDTDRSILLAYRVRAGEDHNVVARSADGVTFTTLTVLTPGRLGAAMVERPALVRTGSGAWRLYVSCATPGSKHWWVGVVEAATPEGLGVAPVTPVFEGDRHTAVKDPVIRRRGDRWEAWLCCHPLDEPGEEDRMSTAYATSRDGLRWQWHGTVLTGRPGAWDARGARLTSVLPDGRAAYDGRASAEENWRERTGVAAPCGAGHGPGSAGDTPLLAPVGDAPACDVRYLEALPAPGGGYRIYYEARLPAGSHELRTETVPAPGQVPASR</sequence>
<dbReference type="STRING" id="933944.AN215_07200"/>
<comment type="caution">
    <text evidence="2">The sequence shown here is derived from an EMBL/GenBank/DDBJ whole genome shotgun (WGS) entry which is preliminary data.</text>
</comment>
<feature type="region of interest" description="Disordered" evidence="1">
    <location>
        <begin position="1"/>
        <end position="47"/>
    </location>
</feature>
<dbReference type="SUPFAM" id="SSF75005">
    <property type="entry name" value="Arabinanase/levansucrase/invertase"/>
    <property type="match status" value="1"/>
</dbReference>
<dbReference type="RefSeq" id="WP_070009600.1">
    <property type="nucleotide sequence ID" value="NZ_LJGS01000037.1"/>
</dbReference>
<evidence type="ECO:0000313" key="3">
    <source>
        <dbReference type="Proteomes" id="UP000176087"/>
    </source>
</evidence>
<keyword evidence="3" id="KW-1185">Reference proteome</keyword>